<keyword evidence="3" id="KW-0833">Ubl conjugation pathway</keyword>
<name>A0AAQ3KA81_9LILI</name>
<dbReference type="SUPFAM" id="SSF56112">
    <property type="entry name" value="Protein kinase-like (PK-like)"/>
    <property type="match status" value="1"/>
</dbReference>
<comment type="catalytic activity">
    <reaction evidence="1">
        <text>S-ubiquitinyl-[E2 ubiquitin-conjugating enzyme]-L-cysteine + [acceptor protein]-L-lysine = [E2 ubiquitin-conjugating enzyme]-L-cysteine + N(6)-ubiquitinyl-[acceptor protein]-L-lysine.</text>
        <dbReference type="EC" id="2.3.2.27"/>
    </reaction>
</comment>
<organism evidence="4 5">
    <name type="scientific">Canna indica</name>
    <name type="common">Indian-shot</name>
    <dbReference type="NCBI Taxonomy" id="4628"/>
    <lineage>
        <taxon>Eukaryota</taxon>
        <taxon>Viridiplantae</taxon>
        <taxon>Streptophyta</taxon>
        <taxon>Embryophyta</taxon>
        <taxon>Tracheophyta</taxon>
        <taxon>Spermatophyta</taxon>
        <taxon>Magnoliopsida</taxon>
        <taxon>Liliopsida</taxon>
        <taxon>Zingiberales</taxon>
        <taxon>Cannaceae</taxon>
        <taxon>Canna</taxon>
    </lineage>
</organism>
<dbReference type="EC" id="2.3.2.27" evidence="2"/>
<dbReference type="AlphaFoldDB" id="A0AAQ3KA81"/>
<keyword evidence="5" id="KW-1185">Reference proteome</keyword>
<dbReference type="InterPro" id="IPR011009">
    <property type="entry name" value="Kinase-like_dom_sf"/>
</dbReference>
<dbReference type="GO" id="GO:0061630">
    <property type="term" value="F:ubiquitin protein ligase activity"/>
    <property type="evidence" value="ECO:0007669"/>
    <property type="project" value="UniProtKB-EC"/>
</dbReference>
<dbReference type="Proteomes" id="UP001327560">
    <property type="component" value="Chromosome 4"/>
</dbReference>
<dbReference type="InterPro" id="IPR051348">
    <property type="entry name" value="U-box_ubiquitin_ligases"/>
</dbReference>
<accession>A0AAQ3KA81</accession>
<evidence type="ECO:0000256" key="3">
    <source>
        <dbReference type="ARBA" id="ARBA00022786"/>
    </source>
</evidence>
<sequence length="189" mass="21464">MELQRWKMDEEKRLEEARFAEEAALALAERDKAKCLAAMQTAEASKRIAETEAQKRYNAEMKVVKQAEEKNAVYNSLSHTNLRYRRCSIEEIEAATENFADNKKIREGGYGPVYRCTLDHTAIAIKVLRPMLLTEGRNFSKSKEMENGDPILATRSRQWRWGVANQIPARGRLGVTADLTEEAVDKGDG</sequence>
<dbReference type="PANTHER" id="PTHR45647:SF132">
    <property type="entry name" value="KINASE WITH ADENINE NUCLEOTIDE ALPHA HYDROLASES-LIKE DOMAIN-CONTAINING PROTEIN"/>
    <property type="match status" value="1"/>
</dbReference>
<protein>
    <recommendedName>
        <fullName evidence="2">RING-type E3 ubiquitin transferase</fullName>
        <ecNumber evidence="2">2.3.2.27</ecNumber>
    </recommendedName>
</protein>
<reference evidence="4 5" key="1">
    <citation type="submission" date="2023-10" db="EMBL/GenBank/DDBJ databases">
        <title>Chromosome-scale genome assembly provides insights into flower coloration mechanisms of Canna indica.</title>
        <authorList>
            <person name="Li C."/>
        </authorList>
    </citation>
    <scope>NUCLEOTIDE SEQUENCE [LARGE SCALE GENOMIC DNA]</scope>
    <source>
        <tissue evidence="4">Flower</tissue>
    </source>
</reference>
<dbReference type="EMBL" id="CP136893">
    <property type="protein sequence ID" value="WOL04912.1"/>
    <property type="molecule type" value="Genomic_DNA"/>
</dbReference>
<gene>
    <name evidence="4" type="ORF">Cni_G13635</name>
</gene>
<dbReference type="PANTHER" id="PTHR45647">
    <property type="entry name" value="OS02G0152300 PROTEIN"/>
    <property type="match status" value="1"/>
</dbReference>
<evidence type="ECO:0000313" key="4">
    <source>
        <dbReference type="EMBL" id="WOL04912.1"/>
    </source>
</evidence>
<proteinExistence type="predicted"/>
<evidence type="ECO:0000256" key="2">
    <source>
        <dbReference type="ARBA" id="ARBA00012483"/>
    </source>
</evidence>
<evidence type="ECO:0000313" key="5">
    <source>
        <dbReference type="Proteomes" id="UP001327560"/>
    </source>
</evidence>
<dbReference type="Gene3D" id="3.30.200.20">
    <property type="entry name" value="Phosphorylase Kinase, domain 1"/>
    <property type="match status" value="1"/>
</dbReference>
<evidence type="ECO:0000256" key="1">
    <source>
        <dbReference type="ARBA" id="ARBA00000900"/>
    </source>
</evidence>